<name>A0A9W9DNR0_9AGAR</name>
<evidence type="ECO:0000259" key="3">
    <source>
        <dbReference type="Pfam" id="PF10979"/>
    </source>
</evidence>
<keyword evidence="5" id="KW-1185">Reference proteome</keyword>
<accession>A0A9W9DNR0</accession>
<feature type="coiled-coil region" evidence="1">
    <location>
        <begin position="132"/>
        <end position="159"/>
    </location>
</feature>
<gene>
    <name evidence="4" type="ORF">J3R30DRAFT_3682390</name>
</gene>
<evidence type="ECO:0000313" key="4">
    <source>
        <dbReference type="EMBL" id="KAJ4479072.1"/>
    </source>
</evidence>
<feature type="compositionally biased region" description="Basic and acidic residues" evidence="2">
    <location>
        <begin position="240"/>
        <end position="258"/>
    </location>
</feature>
<proteinExistence type="predicted"/>
<dbReference type="AlphaFoldDB" id="A0A9W9DNR0"/>
<dbReference type="EMBL" id="JAOTPV010000008">
    <property type="protein sequence ID" value="KAJ4479072.1"/>
    <property type="molecule type" value="Genomic_DNA"/>
</dbReference>
<dbReference type="Proteomes" id="UP001150266">
    <property type="component" value="Unassembled WGS sequence"/>
</dbReference>
<feature type="compositionally biased region" description="Basic residues" evidence="2">
    <location>
        <begin position="259"/>
        <end position="269"/>
    </location>
</feature>
<reference evidence="4" key="1">
    <citation type="submission" date="2022-08" db="EMBL/GenBank/DDBJ databases">
        <title>A Global Phylogenomic Analysis of the Shiitake Genus Lentinula.</title>
        <authorList>
            <consortium name="DOE Joint Genome Institute"/>
            <person name="Sierra-Patev S."/>
            <person name="Min B."/>
            <person name="Naranjo-Ortiz M."/>
            <person name="Looney B."/>
            <person name="Konkel Z."/>
            <person name="Slot J.C."/>
            <person name="Sakamoto Y."/>
            <person name="Steenwyk J.L."/>
            <person name="Rokas A."/>
            <person name="Carro J."/>
            <person name="Camarero S."/>
            <person name="Ferreira P."/>
            <person name="Molpeceres G."/>
            <person name="Ruiz-Duenas F.J."/>
            <person name="Serrano A."/>
            <person name="Henrissat B."/>
            <person name="Drula E."/>
            <person name="Hughes K.W."/>
            <person name="Mata J.L."/>
            <person name="Ishikawa N.K."/>
            <person name="Vargas-Isla R."/>
            <person name="Ushijima S."/>
            <person name="Smith C.A."/>
            <person name="Ahrendt S."/>
            <person name="Andreopoulos W."/>
            <person name="He G."/>
            <person name="Labutti K."/>
            <person name="Lipzen A."/>
            <person name="Ng V."/>
            <person name="Riley R."/>
            <person name="Sandor L."/>
            <person name="Barry K."/>
            <person name="Martinez A.T."/>
            <person name="Xiao Y."/>
            <person name="Gibbons J.G."/>
            <person name="Terashima K."/>
            <person name="Grigoriev I.V."/>
            <person name="Hibbett D.S."/>
        </authorList>
    </citation>
    <scope>NUCLEOTIDE SEQUENCE</scope>
    <source>
        <strain evidence="4">JLM2183</strain>
    </source>
</reference>
<sequence length="297" mass="34229">MTLERVKKALKMSMHLGTTEHEAHQALRMAMKMMEKLKYDSLWRFFITQAQVLKSMEGVENEEDKLEHTVSVFCKKGSRMKLARWARIASSAIFTMVGSRINSTLFSRVYNLIMEWRMANKVDKGLKGRKKREVEAAEILRLEAQCKREKEQRQKEIERLDAGTKVKVEIEDDEIVSDKHALARSSPCLSVSKKDCGDGGVSDVGDYGDDGNDEDVIEVPDFPVTEEACDIDLDVLQKKSDEHARRRVDNRTQAETPKRGVKLRKRRKTAQLDLKDPVVKRSGVLEEDWFHPQEEEY</sequence>
<evidence type="ECO:0000313" key="5">
    <source>
        <dbReference type="Proteomes" id="UP001150266"/>
    </source>
</evidence>
<keyword evidence="1" id="KW-0175">Coiled coil</keyword>
<protein>
    <recommendedName>
        <fullName evidence="3">DUF2786 domain-containing protein</fullName>
    </recommendedName>
</protein>
<evidence type="ECO:0000256" key="2">
    <source>
        <dbReference type="SAM" id="MobiDB-lite"/>
    </source>
</evidence>
<dbReference type="InterPro" id="IPR024498">
    <property type="entry name" value="DUF2786"/>
</dbReference>
<evidence type="ECO:0000256" key="1">
    <source>
        <dbReference type="SAM" id="Coils"/>
    </source>
</evidence>
<dbReference type="Pfam" id="PF10979">
    <property type="entry name" value="DUF2786"/>
    <property type="match status" value="1"/>
</dbReference>
<feature type="domain" description="DUF2786" evidence="3">
    <location>
        <begin position="3"/>
        <end position="36"/>
    </location>
</feature>
<dbReference type="OrthoDB" id="3067443at2759"/>
<feature type="region of interest" description="Disordered" evidence="2">
    <location>
        <begin position="240"/>
        <end position="269"/>
    </location>
</feature>
<organism evidence="4 5">
    <name type="scientific">Lentinula aciculospora</name>
    <dbReference type="NCBI Taxonomy" id="153920"/>
    <lineage>
        <taxon>Eukaryota</taxon>
        <taxon>Fungi</taxon>
        <taxon>Dikarya</taxon>
        <taxon>Basidiomycota</taxon>
        <taxon>Agaricomycotina</taxon>
        <taxon>Agaricomycetes</taxon>
        <taxon>Agaricomycetidae</taxon>
        <taxon>Agaricales</taxon>
        <taxon>Marasmiineae</taxon>
        <taxon>Omphalotaceae</taxon>
        <taxon>Lentinula</taxon>
    </lineage>
</organism>
<comment type="caution">
    <text evidence="4">The sequence shown here is derived from an EMBL/GenBank/DDBJ whole genome shotgun (WGS) entry which is preliminary data.</text>
</comment>